<dbReference type="AlphaFoldDB" id="A0A6J6URQ1"/>
<feature type="region of interest" description="Disordered" evidence="1">
    <location>
        <begin position="1"/>
        <end position="38"/>
    </location>
</feature>
<proteinExistence type="predicted"/>
<dbReference type="EMBL" id="CAEZYW010000300">
    <property type="protein sequence ID" value="CAB4756982.1"/>
    <property type="molecule type" value="Genomic_DNA"/>
</dbReference>
<accession>A0A6J6URQ1</accession>
<name>A0A6J6URQ1_9ZZZZ</name>
<evidence type="ECO:0000313" key="2">
    <source>
        <dbReference type="EMBL" id="CAB4756982.1"/>
    </source>
</evidence>
<dbReference type="EMBL" id="CAEZYZ010000274">
    <property type="protein sequence ID" value="CAB4762400.1"/>
    <property type="molecule type" value="Genomic_DNA"/>
</dbReference>
<sequence length="38" mass="4121">MMTTMMPTAHQVPCSPMNGSADDRFATADEMDTATVRT</sequence>
<reference evidence="3" key="1">
    <citation type="submission" date="2020-05" db="EMBL/GenBank/DDBJ databases">
        <authorList>
            <person name="Chiriac C."/>
            <person name="Salcher M."/>
            <person name="Ghai R."/>
            <person name="Kavagutti S V."/>
        </authorList>
    </citation>
    <scope>NUCLEOTIDE SEQUENCE</scope>
</reference>
<evidence type="ECO:0000313" key="3">
    <source>
        <dbReference type="EMBL" id="CAB4762400.1"/>
    </source>
</evidence>
<gene>
    <name evidence="2" type="ORF">UFOPK2786_01615</name>
    <name evidence="3" type="ORF">UFOPK2810_01432</name>
</gene>
<protein>
    <submittedName>
        <fullName evidence="3">Unannotated protein</fullName>
    </submittedName>
</protein>
<evidence type="ECO:0000256" key="1">
    <source>
        <dbReference type="SAM" id="MobiDB-lite"/>
    </source>
</evidence>
<organism evidence="3">
    <name type="scientific">freshwater metagenome</name>
    <dbReference type="NCBI Taxonomy" id="449393"/>
    <lineage>
        <taxon>unclassified sequences</taxon>
        <taxon>metagenomes</taxon>
        <taxon>ecological metagenomes</taxon>
    </lineage>
</organism>